<accession>A0AAD7Z3J1</accession>
<sequence length="298" mass="32995">MWTDLDTTCVRRRRTPHLDVPPIVHAPRPALGEPLLPHTQYSLTRILLQGPRLGANRGGINRKTSNNSTQLSSATRSKMYTVIGFVMCFFVGSSVAYYPQREGYYYSGPSDPYSAGVNQVPNSIQEPSQRLFWANQGSNQVGGTGLWATLTNKFPFLGSMFGRMELPTQYGVPNQYDLSPQYAAPGNYQPQYYPGQQQVYQQVPQQGSQQFGQQFPQQFGQRFVPSGRDVGITDDAVIVTPPFVPPVQPAPFPSPVQPAPFPSPVPAPAPAPVPAPEPSPDQGYTYNRPQYRLELPHK</sequence>
<comment type="caution">
    <text evidence="3">The sequence shown here is derived from an EMBL/GenBank/DDBJ whole genome shotgun (WGS) entry which is preliminary data.</text>
</comment>
<reference evidence="3" key="1">
    <citation type="submission" date="2023-03" db="EMBL/GenBank/DDBJ databases">
        <title>Chromosome-level genomes of two armyworms, Mythimna separata and Mythimna loreyi, provide insights into the biosynthesis and reception of sex pheromones.</title>
        <authorList>
            <person name="Zhao H."/>
        </authorList>
    </citation>
    <scope>NUCLEOTIDE SEQUENCE</scope>
    <source>
        <strain evidence="3">BeijingLab</strain>
        <tissue evidence="3">Pupa</tissue>
    </source>
</reference>
<keyword evidence="2" id="KW-0812">Transmembrane</keyword>
<keyword evidence="2" id="KW-1133">Transmembrane helix</keyword>
<keyword evidence="4" id="KW-1185">Reference proteome</keyword>
<feature type="compositionally biased region" description="Pro residues" evidence="1">
    <location>
        <begin position="249"/>
        <end position="279"/>
    </location>
</feature>
<evidence type="ECO:0000256" key="1">
    <source>
        <dbReference type="SAM" id="MobiDB-lite"/>
    </source>
</evidence>
<keyword evidence="2" id="KW-0472">Membrane</keyword>
<evidence type="ECO:0000313" key="3">
    <source>
        <dbReference type="EMBL" id="KAJ8735562.1"/>
    </source>
</evidence>
<feature type="region of interest" description="Disordered" evidence="1">
    <location>
        <begin position="249"/>
        <end position="298"/>
    </location>
</feature>
<name>A0AAD7Z3J1_MYTSE</name>
<dbReference type="EMBL" id="JARGEI010000002">
    <property type="protein sequence ID" value="KAJ8735562.1"/>
    <property type="molecule type" value="Genomic_DNA"/>
</dbReference>
<evidence type="ECO:0000256" key="2">
    <source>
        <dbReference type="SAM" id="Phobius"/>
    </source>
</evidence>
<feature type="transmembrane region" description="Helical" evidence="2">
    <location>
        <begin position="79"/>
        <end position="98"/>
    </location>
</feature>
<gene>
    <name evidence="3" type="ORF">PYW07_007182</name>
</gene>
<dbReference type="Proteomes" id="UP001231518">
    <property type="component" value="Chromosome 2"/>
</dbReference>
<proteinExistence type="predicted"/>
<protein>
    <submittedName>
        <fullName evidence="3">Uncharacterized protein</fullName>
    </submittedName>
</protein>
<organism evidence="3 4">
    <name type="scientific">Mythimna separata</name>
    <name type="common">Oriental armyworm</name>
    <name type="synonym">Pseudaletia separata</name>
    <dbReference type="NCBI Taxonomy" id="271217"/>
    <lineage>
        <taxon>Eukaryota</taxon>
        <taxon>Metazoa</taxon>
        <taxon>Ecdysozoa</taxon>
        <taxon>Arthropoda</taxon>
        <taxon>Hexapoda</taxon>
        <taxon>Insecta</taxon>
        <taxon>Pterygota</taxon>
        <taxon>Neoptera</taxon>
        <taxon>Endopterygota</taxon>
        <taxon>Lepidoptera</taxon>
        <taxon>Glossata</taxon>
        <taxon>Ditrysia</taxon>
        <taxon>Noctuoidea</taxon>
        <taxon>Noctuidae</taxon>
        <taxon>Noctuinae</taxon>
        <taxon>Hadenini</taxon>
        <taxon>Mythimna</taxon>
    </lineage>
</organism>
<dbReference type="AlphaFoldDB" id="A0AAD7Z3J1"/>
<evidence type="ECO:0000313" key="4">
    <source>
        <dbReference type="Proteomes" id="UP001231518"/>
    </source>
</evidence>